<accession>A0ABN2XXI2</accession>
<keyword evidence="3" id="KW-0479">Metal-binding</keyword>
<keyword evidence="9" id="KW-1185">Reference proteome</keyword>
<feature type="domain" description="Nudix hydrolase" evidence="7">
    <location>
        <begin position="3"/>
        <end position="133"/>
    </location>
</feature>
<sequence>MQPLVEYAAVILVRGDGRVLLGEQYPHEGWVLSAPGGGIEKSETPEQAAVRELREETGVEVSIRDLRRVGQIVHGASDGRGYRGWWFSAQSWTGEPTLMEPTKCRGWDWYPIGSPGIDRYTAPMLATYNRTILRNESNRLHT</sequence>
<keyword evidence="5" id="KW-0460">Magnesium</keyword>
<evidence type="ECO:0000256" key="4">
    <source>
        <dbReference type="ARBA" id="ARBA00022801"/>
    </source>
</evidence>
<dbReference type="Proteomes" id="UP001500443">
    <property type="component" value="Unassembled WGS sequence"/>
</dbReference>
<dbReference type="SUPFAM" id="SSF55811">
    <property type="entry name" value="Nudix"/>
    <property type="match status" value="1"/>
</dbReference>
<dbReference type="InterPro" id="IPR015797">
    <property type="entry name" value="NUDIX_hydrolase-like_dom_sf"/>
</dbReference>
<keyword evidence="4 6" id="KW-0378">Hydrolase</keyword>
<evidence type="ECO:0000256" key="6">
    <source>
        <dbReference type="RuleBase" id="RU003476"/>
    </source>
</evidence>
<dbReference type="PROSITE" id="PS00893">
    <property type="entry name" value="NUDIX_BOX"/>
    <property type="match status" value="1"/>
</dbReference>
<evidence type="ECO:0000313" key="9">
    <source>
        <dbReference type="Proteomes" id="UP001500443"/>
    </source>
</evidence>
<dbReference type="PANTHER" id="PTHR43758:SF8">
    <property type="entry name" value="8-OXO-DGTP DIPHOSPHATASE YTKD-RELATED"/>
    <property type="match status" value="1"/>
</dbReference>
<evidence type="ECO:0000256" key="2">
    <source>
        <dbReference type="ARBA" id="ARBA00005582"/>
    </source>
</evidence>
<proteinExistence type="inferred from homology"/>
<evidence type="ECO:0000259" key="7">
    <source>
        <dbReference type="PROSITE" id="PS51462"/>
    </source>
</evidence>
<gene>
    <name evidence="8" type="ORF">GCM10009802_20390</name>
</gene>
<dbReference type="InterPro" id="IPR020476">
    <property type="entry name" value="Nudix_hydrolase"/>
</dbReference>
<reference evidence="8 9" key="1">
    <citation type="journal article" date="2019" name="Int. J. Syst. Evol. Microbiol.">
        <title>The Global Catalogue of Microorganisms (GCM) 10K type strain sequencing project: providing services to taxonomists for standard genome sequencing and annotation.</title>
        <authorList>
            <consortium name="The Broad Institute Genomics Platform"/>
            <consortium name="The Broad Institute Genome Sequencing Center for Infectious Disease"/>
            <person name="Wu L."/>
            <person name="Ma J."/>
        </authorList>
    </citation>
    <scope>NUCLEOTIDE SEQUENCE [LARGE SCALE GENOMIC DNA]</scope>
    <source>
        <strain evidence="8 9">JCM 15481</strain>
    </source>
</reference>
<dbReference type="EMBL" id="BAAAPF010000042">
    <property type="protein sequence ID" value="GAA2118639.1"/>
    <property type="molecule type" value="Genomic_DNA"/>
</dbReference>
<dbReference type="InterPro" id="IPR020084">
    <property type="entry name" value="NUDIX_hydrolase_CS"/>
</dbReference>
<comment type="cofactor">
    <cofactor evidence="1">
        <name>Mg(2+)</name>
        <dbReference type="ChEBI" id="CHEBI:18420"/>
    </cofactor>
</comment>
<dbReference type="Pfam" id="PF00293">
    <property type="entry name" value="NUDIX"/>
    <property type="match status" value="1"/>
</dbReference>
<comment type="caution">
    <text evidence="8">The sequence shown here is derived from an EMBL/GenBank/DDBJ whole genome shotgun (WGS) entry which is preliminary data.</text>
</comment>
<evidence type="ECO:0000256" key="1">
    <source>
        <dbReference type="ARBA" id="ARBA00001946"/>
    </source>
</evidence>
<comment type="similarity">
    <text evidence="2 6">Belongs to the Nudix hydrolase family.</text>
</comment>
<evidence type="ECO:0000256" key="3">
    <source>
        <dbReference type="ARBA" id="ARBA00022723"/>
    </source>
</evidence>
<dbReference type="PANTHER" id="PTHR43758">
    <property type="entry name" value="7,8-DIHYDRO-8-OXOGUANINE TRIPHOSPHATASE"/>
    <property type="match status" value="1"/>
</dbReference>
<evidence type="ECO:0000256" key="5">
    <source>
        <dbReference type="ARBA" id="ARBA00022842"/>
    </source>
</evidence>
<name>A0ABN2XXI2_9ACTN</name>
<dbReference type="PRINTS" id="PR00502">
    <property type="entry name" value="NUDIXFAMILY"/>
</dbReference>
<dbReference type="PROSITE" id="PS51462">
    <property type="entry name" value="NUDIX"/>
    <property type="match status" value="1"/>
</dbReference>
<dbReference type="Gene3D" id="3.90.79.10">
    <property type="entry name" value="Nucleoside Triphosphate Pyrophosphohydrolase"/>
    <property type="match status" value="1"/>
</dbReference>
<protein>
    <recommendedName>
        <fullName evidence="7">Nudix hydrolase domain-containing protein</fullName>
    </recommendedName>
</protein>
<dbReference type="InterPro" id="IPR000086">
    <property type="entry name" value="NUDIX_hydrolase_dom"/>
</dbReference>
<organism evidence="8 9">
    <name type="scientific">Streptomyces synnematoformans</name>
    <dbReference type="NCBI Taxonomy" id="415721"/>
    <lineage>
        <taxon>Bacteria</taxon>
        <taxon>Bacillati</taxon>
        <taxon>Actinomycetota</taxon>
        <taxon>Actinomycetes</taxon>
        <taxon>Kitasatosporales</taxon>
        <taxon>Streptomycetaceae</taxon>
        <taxon>Streptomyces</taxon>
    </lineage>
</organism>
<evidence type="ECO:0000313" key="8">
    <source>
        <dbReference type="EMBL" id="GAA2118639.1"/>
    </source>
</evidence>